<proteinExistence type="predicted"/>
<organism evidence="2 3">
    <name type="scientific">Streptomyces vinaceus</name>
    <dbReference type="NCBI Taxonomy" id="1960"/>
    <lineage>
        <taxon>Bacteria</taxon>
        <taxon>Bacillati</taxon>
        <taxon>Actinomycetota</taxon>
        <taxon>Actinomycetes</taxon>
        <taxon>Kitasatosporales</taxon>
        <taxon>Streptomycetaceae</taxon>
        <taxon>Streptomyces</taxon>
    </lineage>
</organism>
<evidence type="ECO:0000256" key="1">
    <source>
        <dbReference type="SAM" id="SignalP"/>
    </source>
</evidence>
<gene>
    <name evidence="2" type="ORF">CP980_32090</name>
</gene>
<dbReference type="GeneID" id="95615182"/>
<reference evidence="2 3" key="1">
    <citation type="submission" date="2017-09" db="EMBL/GenBank/DDBJ databases">
        <authorList>
            <person name="Lee N."/>
            <person name="Cho B.-K."/>
        </authorList>
    </citation>
    <scope>NUCLEOTIDE SEQUENCE [LARGE SCALE GENOMIC DNA]</scope>
    <source>
        <strain evidence="2 3">ATCC 27476</strain>
    </source>
</reference>
<name>A0A5J6JE09_STRVI</name>
<evidence type="ECO:0000313" key="2">
    <source>
        <dbReference type="EMBL" id="QEV49100.1"/>
    </source>
</evidence>
<keyword evidence="3" id="KW-1185">Reference proteome</keyword>
<dbReference type="AlphaFoldDB" id="A0A5J6JE09"/>
<evidence type="ECO:0000313" key="3">
    <source>
        <dbReference type="Proteomes" id="UP000325563"/>
    </source>
</evidence>
<protein>
    <recommendedName>
        <fullName evidence="4">Secreted protein</fullName>
    </recommendedName>
</protein>
<feature type="chain" id="PRO_5038700222" description="Secreted protein" evidence="1">
    <location>
        <begin position="30"/>
        <end position="140"/>
    </location>
</feature>
<dbReference type="RefSeq" id="WP_123510697.1">
    <property type="nucleotide sequence ID" value="NZ_BNBW01000024.1"/>
</dbReference>
<feature type="signal peptide" evidence="1">
    <location>
        <begin position="1"/>
        <end position="29"/>
    </location>
</feature>
<sequence>MNLKRLTRVGLALAASAVMVAGMEGSASASGLNVSVSKSWGTSTFYPDGDWLYITDHVADGYSVHGKIQQRVCANVGCDGYVWTDLRTGCYDTTSIGDNGTEIRQCNYDITENIPVRVCEARYSGGSRYGDWYCSNETKS</sequence>
<keyword evidence="1" id="KW-0732">Signal</keyword>
<evidence type="ECO:0008006" key="4">
    <source>
        <dbReference type="Google" id="ProtNLM"/>
    </source>
</evidence>
<dbReference type="Proteomes" id="UP000325563">
    <property type="component" value="Chromosome"/>
</dbReference>
<dbReference type="EMBL" id="CP023692">
    <property type="protein sequence ID" value="QEV49100.1"/>
    <property type="molecule type" value="Genomic_DNA"/>
</dbReference>
<dbReference type="KEGG" id="svn:CP980_32090"/>
<accession>A0A5J6JE09</accession>